<evidence type="ECO:0000256" key="4">
    <source>
        <dbReference type="ARBA" id="ARBA00023172"/>
    </source>
</evidence>
<sequence length="501" mass="57036">MGYSKFPWYNIPNQTKPNKGKLAMSLLSQINLYIQRAELLNILTVFSKELINNFARKNGTLKRQRKVAIAELLSALLTYASTNQNSNNITFTLNGFHKCYSNMFGIDISSKALHNRLRSEGLLEVMKNTIENLSMLVKDDTNETGLKLLEVYRQSVGVNDIIMVDGSEISLRYSAYDNFNCKAKTRNPDKTNPDKKSAAIKLHTGFSIVNNMPTHIDITEAVANEREHLSPDIYEQVLYLCDRGYVSEALYLLLISKGHYFIFRGKENCAYKIIHAMDGNGATLHEFEGCKPCQHLNGSKYPLVDMAVQVNDDTVLRMIRIYNPVDDKFNYFITNIDASRVAASVIADTYRTRWSCEIMFKALKSSNSLCSINSSIKEIILLFIYASIGSYLIKKLIAKQLQKKKRDDQRKKREISLLKMASSIRDIGPLLKAMVKGAKSTIYNEISKFEGLLDSMMRTKPSQRDIDLKKDVSLLVDKIYNTHHMTKDFLIPHKIDVTIKA</sequence>
<dbReference type="SUPFAM" id="SSF53098">
    <property type="entry name" value="Ribonuclease H-like"/>
    <property type="match status" value="1"/>
</dbReference>
<dbReference type="GO" id="GO:0004803">
    <property type="term" value="F:transposase activity"/>
    <property type="evidence" value="ECO:0007669"/>
    <property type="project" value="InterPro"/>
</dbReference>
<dbReference type="GO" id="GO:0003677">
    <property type="term" value="F:DNA binding"/>
    <property type="evidence" value="ECO:0007669"/>
    <property type="project" value="UniProtKB-KW"/>
</dbReference>
<dbReference type="PANTHER" id="PTHR33258">
    <property type="entry name" value="TRANSPOSASE INSL FOR INSERTION SEQUENCE ELEMENT IS186A-RELATED"/>
    <property type="match status" value="1"/>
</dbReference>
<reference evidence="6 8" key="1">
    <citation type="submission" date="2018-06" db="EMBL/GenBank/DDBJ databases">
        <authorList>
            <consortium name="Pathogen Informatics"/>
            <person name="Doyle S."/>
        </authorList>
    </citation>
    <scope>NUCLEOTIDE SEQUENCE [LARGE SCALE GENOMIC DNA]</scope>
    <source>
        <strain evidence="6 8">NCTC13093</strain>
    </source>
</reference>
<dbReference type="NCBIfam" id="NF033592">
    <property type="entry name" value="transpos_IS4_1"/>
    <property type="match status" value="1"/>
</dbReference>
<evidence type="ECO:0000256" key="1">
    <source>
        <dbReference type="ARBA" id="ARBA00010075"/>
    </source>
</evidence>
<keyword evidence="2" id="KW-0815">Transposition</keyword>
<dbReference type="InterPro" id="IPR002559">
    <property type="entry name" value="Transposase_11"/>
</dbReference>
<comment type="similarity">
    <text evidence="1">Belongs to the transposase 11 family.</text>
</comment>
<keyword evidence="4" id="KW-0233">DNA recombination</keyword>
<gene>
    <name evidence="6" type="ORF">NCTC13093_00184</name>
    <name evidence="7" type="ORF">NCTC13093_01238</name>
</gene>
<protein>
    <submittedName>
        <fullName evidence="6">Transposase</fullName>
    </submittedName>
</protein>
<organism evidence="6 8">
    <name type="scientific">Anaerobiospirillum thomasii</name>
    <dbReference type="NCBI Taxonomy" id="179995"/>
    <lineage>
        <taxon>Bacteria</taxon>
        <taxon>Pseudomonadati</taxon>
        <taxon>Pseudomonadota</taxon>
        <taxon>Gammaproteobacteria</taxon>
        <taxon>Aeromonadales</taxon>
        <taxon>Succinivibrionaceae</taxon>
        <taxon>Anaerobiospirillum</taxon>
    </lineage>
</organism>
<accession>A0A2X0VH78</accession>
<evidence type="ECO:0000259" key="5">
    <source>
        <dbReference type="Pfam" id="PF01609"/>
    </source>
</evidence>
<evidence type="ECO:0000313" key="8">
    <source>
        <dbReference type="Proteomes" id="UP000250086"/>
    </source>
</evidence>
<keyword evidence="8" id="KW-1185">Reference proteome</keyword>
<evidence type="ECO:0000313" key="6">
    <source>
        <dbReference type="EMBL" id="SPT68838.1"/>
    </source>
</evidence>
<dbReference type="RefSeq" id="WP_113743053.1">
    <property type="nucleotide sequence ID" value="NZ_UAPV01000001.1"/>
</dbReference>
<evidence type="ECO:0000256" key="3">
    <source>
        <dbReference type="ARBA" id="ARBA00023125"/>
    </source>
</evidence>
<name>A0A2X0VH78_9GAMM</name>
<keyword evidence="3" id="KW-0238">DNA-binding</keyword>
<dbReference type="PANTHER" id="PTHR33258:SF1">
    <property type="entry name" value="TRANSPOSASE INSL FOR INSERTION SEQUENCE ELEMENT IS186A-RELATED"/>
    <property type="match status" value="1"/>
</dbReference>
<dbReference type="Pfam" id="PF01609">
    <property type="entry name" value="DDE_Tnp_1"/>
    <property type="match status" value="1"/>
</dbReference>
<dbReference type="InterPro" id="IPR047952">
    <property type="entry name" value="Transpos_IS4"/>
</dbReference>
<dbReference type="EMBL" id="UAPV01000001">
    <property type="protein sequence ID" value="SPT69851.1"/>
    <property type="molecule type" value="Genomic_DNA"/>
</dbReference>
<dbReference type="Proteomes" id="UP000250086">
    <property type="component" value="Unassembled WGS sequence"/>
</dbReference>
<dbReference type="InterPro" id="IPR012337">
    <property type="entry name" value="RNaseH-like_sf"/>
</dbReference>
<dbReference type="AlphaFoldDB" id="A0A2X0VH78"/>
<dbReference type="EMBL" id="UAPV01000001">
    <property type="protein sequence ID" value="SPT68838.1"/>
    <property type="molecule type" value="Genomic_DNA"/>
</dbReference>
<dbReference type="GO" id="GO:0006313">
    <property type="term" value="P:DNA transposition"/>
    <property type="evidence" value="ECO:0007669"/>
    <property type="project" value="InterPro"/>
</dbReference>
<proteinExistence type="inferred from homology"/>
<evidence type="ECO:0000256" key="2">
    <source>
        <dbReference type="ARBA" id="ARBA00022578"/>
    </source>
</evidence>
<feature type="domain" description="Transposase IS4-like" evidence="5">
    <location>
        <begin position="160"/>
        <end position="365"/>
    </location>
</feature>
<evidence type="ECO:0000313" key="7">
    <source>
        <dbReference type="EMBL" id="SPT69851.1"/>
    </source>
</evidence>